<dbReference type="AlphaFoldDB" id="A0A0F8WQ86"/>
<evidence type="ECO:0000256" key="2">
    <source>
        <dbReference type="ARBA" id="ARBA00022723"/>
    </source>
</evidence>
<gene>
    <name evidence="5" type="ORF">LCGC14_3037860</name>
</gene>
<proteinExistence type="predicted"/>
<name>A0A0F8WQ86_9ZZZZ</name>
<evidence type="ECO:0000256" key="1">
    <source>
        <dbReference type="ARBA" id="ARBA00022617"/>
    </source>
</evidence>
<dbReference type="SUPFAM" id="SSF46626">
    <property type="entry name" value="Cytochrome c"/>
    <property type="match status" value="1"/>
</dbReference>
<dbReference type="Pfam" id="PF13442">
    <property type="entry name" value="Cytochrome_CBB3"/>
    <property type="match status" value="1"/>
</dbReference>
<dbReference type="GO" id="GO:0009055">
    <property type="term" value="F:electron transfer activity"/>
    <property type="evidence" value="ECO:0007669"/>
    <property type="project" value="InterPro"/>
</dbReference>
<dbReference type="InterPro" id="IPR036909">
    <property type="entry name" value="Cyt_c-like_dom_sf"/>
</dbReference>
<accession>A0A0F8WQ86</accession>
<evidence type="ECO:0000259" key="4">
    <source>
        <dbReference type="PROSITE" id="PS51007"/>
    </source>
</evidence>
<protein>
    <recommendedName>
        <fullName evidence="4">Cytochrome c domain-containing protein</fullName>
    </recommendedName>
</protein>
<dbReference type="EMBL" id="LAZR01063649">
    <property type="protein sequence ID" value="KKK59092.1"/>
    <property type="molecule type" value="Genomic_DNA"/>
</dbReference>
<sequence length="182" mass="20772">RGMYGSAMPSWSILSEDDRWALVKFIKTLAIFYDEDEEEYFNIFELRGESPEVYISAEPEVTPESIKSGENIFKNVIGCPKCHGEDNKGLTREEGNFDWVDEAGRPIPKSADLTNGVFKSGSSPQDIYLIFVTGREGSPMPSFSEKLPSEQDRWDLVHYVRSLFTDDLRRKGVSLLPEEYQE</sequence>
<keyword evidence="3" id="KW-0408">Iron</keyword>
<dbReference type="PROSITE" id="PS51007">
    <property type="entry name" value="CYTC"/>
    <property type="match status" value="1"/>
</dbReference>
<dbReference type="Gene3D" id="1.10.760.10">
    <property type="entry name" value="Cytochrome c-like domain"/>
    <property type="match status" value="1"/>
</dbReference>
<reference evidence="5" key="1">
    <citation type="journal article" date="2015" name="Nature">
        <title>Complex archaea that bridge the gap between prokaryotes and eukaryotes.</title>
        <authorList>
            <person name="Spang A."/>
            <person name="Saw J.H."/>
            <person name="Jorgensen S.L."/>
            <person name="Zaremba-Niedzwiedzka K."/>
            <person name="Martijn J."/>
            <person name="Lind A.E."/>
            <person name="van Eijk R."/>
            <person name="Schleper C."/>
            <person name="Guy L."/>
            <person name="Ettema T.J."/>
        </authorList>
    </citation>
    <scope>NUCLEOTIDE SEQUENCE</scope>
</reference>
<organism evidence="5">
    <name type="scientific">marine sediment metagenome</name>
    <dbReference type="NCBI Taxonomy" id="412755"/>
    <lineage>
        <taxon>unclassified sequences</taxon>
        <taxon>metagenomes</taxon>
        <taxon>ecological metagenomes</taxon>
    </lineage>
</organism>
<dbReference type="GO" id="GO:0046872">
    <property type="term" value="F:metal ion binding"/>
    <property type="evidence" value="ECO:0007669"/>
    <property type="project" value="UniProtKB-KW"/>
</dbReference>
<dbReference type="GO" id="GO:0020037">
    <property type="term" value="F:heme binding"/>
    <property type="evidence" value="ECO:0007669"/>
    <property type="project" value="InterPro"/>
</dbReference>
<keyword evidence="1" id="KW-0349">Heme</keyword>
<keyword evidence="2" id="KW-0479">Metal-binding</keyword>
<comment type="caution">
    <text evidence="5">The sequence shown here is derived from an EMBL/GenBank/DDBJ whole genome shotgun (WGS) entry which is preliminary data.</text>
</comment>
<evidence type="ECO:0000313" key="5">
    <source>
        <dbReference type="EMBL" id="KKK59092.1"/>
    </source>
</evidence>
<dbReference type="InterPro" id="IPR009056">
    <property type="entry name" value="Cyt_c-like_dom"/>
</dbReference>
<feature type="non-terminal residue" evidence="5">
    <location>
        <position position="1"/>
    </location>
</feature>
<evidence type="ECO:0000256" key="3">
    <source>
        <dbReference type="ARBA" id="ARBA00023004"/>
    </source>
</evidence>
<feature type="domain" description="Cytochrome c" evidence="4">
    <location>
        <begin position="64"/>
        <end position="164"/>
    </location>
</feature>